<sequence>NFYFEEVEDWSYSPPHSVEARNTYKAEILKDGLNLPPNYYEDENFPSVLRHAYDVLASFIKDRRNMSSRQLCEYYAINN</sequence>
<proteinExistence type="predicted"/>
<name>A0A9N9KHY6_9GLOM</name>
<dbReference type="Proteomes" id="UP000789759">
    <property type="component" value="Unassembled WGS sequence"/>
</dbReference>
<dbReference type="OrthoDB" id="2328499at2759"/>
<keyword evidence="2" id="KW-1185">Reference proteome</keyword>
<organism evidence="1 2">
    <name type="scientific">Cetraspora pellucida</name>
    <dbReference type="NCBI Taxonomy" id="1433469"/>
    <lineage>
        <taxon>Eukaryota</taxon>
        <taxon>Fungi</taxon>
        <taxon>Fungi incertae sedis</taxon>
        <taxon>Mucoromycota</taxon>
        <taxon>Glomeromycotina</taxon>
        <taxon>Glomeromycetes</taxon>
        <taxon>Diversisporales</taxon>
        <taxon>Gigasporaceae</taxon>
        <taxon>Cetraspora</taxon>
    </lineage>
</organism>
<reference evidence="1" key="1">
    <citation type="submission" date="2021-06" db="EMBL/GenBank/DDBJ databases">
        <authorList>
            <person name="Kallberg Y."/>
            <person name="Tangrot J."/>
            <person name="Rosling A."/>
        </authorList>
    </citation>
    <scope>NUCLEOTIDE SEQUENCE</scope>
    <source>
        <strain evidence="1">FL966</strain>
    </source>
</reference>
<dbReference type="EMBL" id="CAJVQA010064963">
    <property type="protein sequence ID" value="CAG8830896.1"/>
    <property type="molecule type" value="Genomic_DNA"/>
</dbReference>
<gene>
    <name evidence="1" type="ORF">CPELLU_LOCUS20664</name>
</gene>
<evidence type="ECO:0000313" key="1">
    <source>
        <dbReference type="EMBL" id="CAG8830896.1"/>
    </source>
</evidence>
<comment type="caution">
    <text evidence="1">The sequence shown here is derived from an EMBL/GenBank/DDBJ whole genome shotgun (WGS) entry which is preliminary data.</text>
</comment>
<evidence type="ECO:0000313" key="2">
    <source>
        <dbReference type="Proteomes" id="UP000789759"/>
    </source>
</evidence>
<feature type="non-terminal residue" evidence="1">
    <location>
        <position position="79"/>
    </location>
</feature>
<protein>
    <submittedName>
        <fullName evidence="1">4225_t:CDS:1</fullName>
    </submittedName>
</protein>
<accession>A0A9N9KHY6</accession>
<feature type="non-terminal residue" evidence="1">
    <location>
        <position position="1"/>
    </location>
</feature>
<dbReference type="AlphaFoldDB" id="A0A9N9KHY6"/>